<sequence>VIRYFTLLLFIGSTCLFCLSCSIETEKREDYYISLIESEDITIIPDSLFTNILLEFNVVYSFINGLADGSYNVSDVEIVWSSNIFYTDKDMGAYSKCETDSHNYFDCQDVDRSMLVTDTLSIAETNDIFTNELVLSNLMVSDTLILHYSIHRNGKPVDYYYKDTYYDLIVLPIN</sequence>
<protein>
    <submittedName>
        <fullName evidence="1">Uncharacterized protein</fullName>
    </submittedName>
</protein>
<proteinExistence type="predicted"/>
<dbReference type="EMBL" id="UINC01150659">
    <property type="protein sequence ID" value="SVD43825.1"/>
    <property type="molecule type" value="Genomic_DNA"/>
</dbReference>
<name>A0A382VCS5_9ZZZZ</name>
<accession>A0A382VCS5</accession>
<reference evidence="1" key="1">
    <citation type="submission" date="2018-05" db="EMBL/GenBank/DDBJ databases">
        <authorList>
            <person name="Lanie J.A."/>
            <person name="Ng W.-L."/>
            <person name="Kazmierczak K.M."/>
            <person name="Andrzejewski T.M."/>
            <person name="Davidsen T.M."/>
            <person name="Wayne K.J."/>
            <person name="Tettelin H."/>
            <person name="Glass J.I."/>
            <person name="Rusch D."/>
            <person name="Podicherti R."/>
            <person name="Tsui H.-C.T."/>
            <person name="Winkler M.E."/>
        </authorList>
    </citation>
    <scope>NUCLEOTIDE SEQUENCE</scope>
</reference>
<feature type="non-terminal residue" evidence="1">
    <location>
        <position position="1"/>
    </location>
</feature>
<organism evidence="1">
    <name type="scientific">marine metagenome</name>
    <dbReference type="NCBI Taxonomy" id="408172"/>
    <lineage>
        <taxon>unclassified sequences</taxon>
        <taxon>metagenomes</taxon>
        <taxon>ecological metagenomes</taxon>
    </lineage>
</organism>
<gene>
    <name evidence="1" type="ORF">METZ01_LOCUS396679</name>
</gene>
<evidence type="ECO:0000313" key="1">
    <source>
        <dbReference type="EMBL" id="SVD43825.1"/>
    </source>
</evidence>
<dbReference type="AlphaFoldDB" id="A0A382VCS5"/>